<comment type="catalytic activity">
    <reaction evidence="10 11">
        <text>uridine(2552) in 23S rRNA + S-adenosyl-L-methionine = 2'-O-methyluridine(2552) in 23S rRNA + S-adenosyl-L-homocysteine + H(+)</text>
        <dbReference type="Rhea" id="RHEA:42720"/>
        <dbReference type="Rhea" id="RHEA-COMP:10202"/>
        <dbReference type="Rhea" id="RHEA-COMP:10203"/>
        <dbReference type="ChEBI" id="CHEBI:15378"/>
        <dbReference type="ChEBI" id="CHEBI:57856"/>
        <dbReference type="ChEBI" id="CHEBI:59789"/>
        <dbReference type="ChEBI" id="CHEBI:65315"/>
        <dbReference type="ChEBI" id="CHEBI:74478"/>
        <dbReference type="EC" id="2.1.1.166"/>
    </reaction>
</comment>
<proteinExistence type="inferred from homology"/>
<comment type="subcellular location">
    <subcellularLocation>
        <location evidence="11">Cytoplasm</location>
    </subcellularLocation>
</comment>
<comment type="caution">
    <text evidence="13">The sequence shown here is derived from an EMBL/GenBank/DDBJ whole genome shotgun (WGS) entry which is preliminary data.</text>
</comment>
<dbReference type="Gene3D" id="3.40.50.150">
    <property type="entry name" value="Vaccinia Virus protein VP39"/>
    <property type="match status" value="1"/>
</dbReference>
<evidence type="ECO:0000256" key="4">
    <source>
        <dbReference type="ARBA" id="ARBA00022691"/>
    </source>
</evidence>
<sequence length="204" mass="22075">MGKSNRWQRRQAADPYVAEARRAGYRSRAAFKLTQIDDRDRFLTPGSVVVDLGAAPGGWMQVAVERLGDGGTVIGIDRLPMDSVPGATIIREDFATDEGLAALRTKIAGRPVDVVLSDMAPELSGIKVADQARAMELCELALELAREVLRPGGALVMKAFQGEGFEELLRALRAEFRSVAARKPEASRGESSEQYLVARGFSGN</sequence>
<comment type="function">
    <text evidence="5 11">Specifically methylates the uridine in position 2552 of 23S rRNA at the 2'-O position of the ribose in the fully assembled 50S ribosomal subunit.</text>
</comment>
<dbReference type="PANTHER" id="PTHR10920">
    <property type="entry name" value="RIBOSOMAL RNA METHYLTRANSFERASE"/>
    <property type="match status" value="1"/>
</dbReference>
<dbReference type="GO" id="GO:0008168">
    <property type="term" value="F:methyltransferase activity"/>
    <property type="evidence" value="ECO:0007669"/>
    <property type="project" value="UniProtKB-KW"/>
</dbReference>
<keyword evidence="3 11" id="KW-0808">Transferase</keyword>
<name>A0ABV4TYN6_9GAMM</name>
<feature type="binding site" evidence="11">
    <location>
        <position position="57"/>
    </location>
    <ligand>
        <name>S-adenosyl-L-methionine</name>
        <dbReference type="ChEBI" id="CHEBI:59789"/>
    </ligand>
</feature>
<evidence type="ECO:0000313" key="13">
    <source>
        <dbReference type="EMBL" id="MFA9461663.1"/>
    </source>
</evidence>
<reference evidence="13 14" key="1">
    <citation type="submission" date="2024-08" db="EMBL/GenBank/DDBJ databases">
        <title>Whole-genome sequencing of halo(alkali)philic microorganisms from hypersaline lakes.</title>
        <authorList>
            <person name="Sorokin D.Y."/>
            <person name="Merkel A.Y."/>
            <person name="Messina E."/>
            <person name="Yakimov M."/>
        </authorList>
    </citation>
    <scope>NUCLEOTIDE SEQUENCE [LARGE SCALE GENOMIC DNA]</scope>
    <source>
        <strain evidence="13 14">Cl-TMA</strain>
    </source>
</reference>
<feature type="binding site" evidence="11">
    <location>
        <position position="59"/>
    </location>
    <ligand>
        <name>S-adenosyl-L-methionine</name>
        <dbReference type="ChEBI" id="CHEBI:59789"/>
    </ligand>
</feature>
<dbReference type="InterPro" id="IPR029063">
    <property type="entry name" value="SAM-dependent_MTases_sf"/>
</dbReference>
<dbReference type="EC" id="2.1.1.166" evidence="6 11"/>
<evidence type="ECO:0000256" key="1">
    <source>
        <dbReference type="ARBA" id="ARBA00022552"/>
    </source>
</evidence>
<dbReference type="SUPFAM" id="SSF53335">
    <property type="entry name" value="S-adenosyl-L-methionine-dependent methyltransferases"/>
    <property type="match status" value="1"/>
</dbReference>
<evidence type="ECO:0000313" key="14">
    <source>
        <dbReference type="Proteomes" id="UP001575181"/>
    </source>
</evidence>
<keyword evidence="1 11" id="KW-0698">rRNA processing</keyword>
<gene>
    <name evidence="11" type="primary">rlmE</name>
    <name evidence="11" type="synonym">ftsJ</name>
    <name evidence="11" type="synonym">rrmJ</name>
    <name evidence="13" type="ORF">ACERLL_12605</name>
</gene>
<evidence type="ECO:0000256" key="9">
    <source>
        <dbReference type="ARBA" id="ARBA00042745"/>
    </source>
</evidence>
<dbReference type="InterPro" id="IPR002877">
    <property type="entry name" value="RNA_MeTrfase_FtsJ_dom"/>
</dbReference>
<feature type="active site" description="Proton acceptor" evidence="11">
    <location>
        <position position="158"/>
    </location>
</feature>
<evidence type="ECO:0000256" key="10">
    <source>
        <dbReference type="ARBA" id="ARBA00048970"/>
    </source>
</evidence>
<feature type="binding site" evidence="11">
    <location>
        <position position="77"/>
    </location>
    <ligand>
        <name>S-adenosyl-L-methionine</name>
        <dbReference type="ChEBI" id="CHEBI:59789"/>
    </ligand>
</feature>
<keyword evidence="14" id="KW-1185">Reference proteome</keyword>
<accession>A0ABV4TYN6</accession>
<dbReference type="RefSeq" id="WP_373656446.1">
    <property type="nucleotide sequence ID" value="NZ_JBGUAW010000008.1"/>
</dbReference>
<feature type="binding site" evidence="11">
    <location>
        <position position="93"/>
    </location>
    <ligand>
        <name>S-adenosyl-L-methionine</name>
        <dbReference type="ChEBI" id="CHEBI:59789"/>
    </ligand>
</feature>
<dbReference type="InterPro" id="IPR015507">
    <property type="entry name" value="rRNA-MeTfrase_E"/>
</dbReference>
<evidence type="ECO:0000256" key="11">
    <source>
        <dbReference type="HAMAP-Rule" id="MF_01547"/>
    </source>
</evidence>
<evidence type="ECO:0000256" key="6">
    <source>
        <dbReference type="ARBA" id="ARBA00038861"/>
    </source>
</evidence>
<evidence type="ECO:0000256" key="8">
    <source>
        <dbReference type="ARBA" id="ARBA00041995"/>
    </source>
</evidence>
<evidence type="ECO:0000256" key="7">
    <source>
        <dbReference type="ARBA" id="ARBA00041129"/>
    </source>
</evidence>
<feature type="domain" description="Ribosomal RNA methyltransferase FtsJ" evidence="12">
    <location>
        <begin position="25"/>
        <end position="201"/>
    </location>
</feature>
<dbReference type="PANTHER" id="PTHR10920:SF18">
    <property type="entry name" value="RRNA METHYLTRANSFERASE 2, MITOCHONDRIAL"/>
    <property type="match status" value="1"/>
</dbReference>
<evidence type="ECO:0000256" key="3">
    <source>
        <dbReference type="ARBA" id="ARBA00022679"/>
    </source>
</evidence>
<keyword evidence="11" id="KW-0963">Cytoplasm</keyword>
<dbReference type="PIRSF" id="PIRSF005461">
    <property type="entry name" value="23S_rRNA_mtase"/>
    <property type="match status" value="1"/>
</dbReference>
<evidence type="ECO:0000259" key="12">
    <source>
        <dbReference type="Pfam" id="PF01728"/>
    </source>
</evidence>
<evidence type="ECO:0000256" key="2">
    <source>
        <dbReference type="ARBA" id="ARBA00022603"/>
    </source>
</evidence>
<dbReference type="HAMAP" id="MF_01547">
    <property type="entry name" value="RNA_methyltr_E"/>
    <property type="match status" value="1"/>
</dbReference>
<dbReference type="Proteomes" id="UP001575181">
    <property type="component" value="Unassembled WGS sequence"/>
</dbReference>
<keyword evidence="4 11" id="KW-0949">S-adenosyl-L-methionine</keyword>
<dbReference type="EMBL" id="JBGUAW010000008">
    <property type="protein sequence ID" value="MFA9461663.1"/>
    <property type="molecule type" value="Genomic_DNA"/>
</dbReference>
<protein>
    <recommendedName>
        <fullName evidence="7 11">Ribosomal RNA large subunit methyltransferase E</fullName>
        <ecNumber evidence="6 11">2.1.1.166</ecNumber>
    </recommendedName>
    <alternativeName>
        <fullName evidence="9 11">23S rRNA Um2552 methyltransferase</fullName>
    </alternativeName>
    <alternativeName>
        <fullName evidence="8 11">rRNA (uridine-2'-O-)-methyltransferase</fullName>
    </alternativeName>
</protein>
<feature type="binding site" evidence="11">
    <location>
        <position position="118"/>
    </location>
    <ligand>
        <name>S-adenosyl-L-methionine</name>
        <dbReference type="ChEBI" id="CHEBI:59789"/>
    </ligand>
</feature>
<dbReference type="InterPro" id="IPR050082">
    <property type="entry name" value="RNA_methyltr_RlmE"/>
</dbReference>
<organism evidence="13 14">
    <name type="scientific">Thiohalorhabdus methylotrophus</name>
    <dbReference type="NCBI Taxonomy" id="3242694"/>
    <lineage>
        <taxon>Bacteria</taxon>
        <taxon>Pseudomonadati</taxon>
        <taxon>Pseudomonadota</taxon>
        <taxon>Gammaproteobacteria</taxon>
        <taxon>Thiohalorhabdales</taxon>
        <taxon>Thiohalorhabdaceae</taxon>
        <taxon>Thiohalorhabdus</taxon>
    </lineage>
</organism>
<comment type="similarity">
    <text evidence="11">Belongs to the class I-like SAM-binding methyltransferase superfamily. RNA methyltransferase RlmE family.</text>
</comment>
<keyword evidence="2 11" id="KW-0489">Methyltransferase</keyword>
<evidence type="ECO:0000256" key="5">
    <source>
        <dbReference type="ARBA" id="ARBA00037569"/>
    </source>
</evidence>
<dbReference type="Pfam" id="PF01728">
    <property type="entry name" value="FtsJ"/>
    <property type="match status" value="1"/>
</dbReference>
<dbReference type="GO" id="GO:0032259">
    <property type="term" value="P:methylation"/>
    <property type="evidence" value="ECO:0007669"/>
    <property type="project" value="UniProtKB-KW"/>
</dbReference>